<organism evidence="13 14">
    <name type="scientific">Methylobacterium crusticola</name>
    <dbReference type="NCBI Taxonomy" id="1697972"/>
    <lineage>
        <taxon>Bacteria</taxon>
        <taxon>Pseudomonadati</taxon>
        <taxon>Pseudomonadota</taxon>
        <taxon>Alphaproteobacteria</taxon>
        <taxon>Hyphomicrobiales</taxon>
        <taxon>Methylobacteriaceae</taxon>
        <taxon>Methylobacterium</taxon>
    </lineage>
</organism>
<dbReference type="InterPro" id="IPR050765">
    <property type="entry name" value="Riboflavin_Biosynth_HTPR"/>
</dbReference>
<dbReference type="Proteomes" id="UP001055167">
    <property type="component" value="Unassembled WGS sequence"/>
</dbReference>
<comment type="pathway">
    <text evidence="2 10">Cofactor biosynthesis; riboflavin biosynthesis; 5-amino-6-(D-ribitylamino)uracil from GTP: step 2/4.</text>
</comment>
<dbReference type="SUPFAM" id="SSF53597">
    <property type="entry name" value="Dihydrofolate reductase-like"/>
    <property type="match status" value="1"/>
</dbReference>
<evidence type="ECO:0000256" key="6">
    <source>
        <dbReference type="ARBA" id="ARBA00022619"/>
    </source>
</evidence>
<dbReference type="PROSITE" id="PS51747">
    <property type="entry name" value="CYT_DCMP_DEAMINASES_2"/>
    <property type="match status" value="1"/>
</dbReference>
<comment type="similarity">
    <text evidence="5 10">In the C-terminal section; belongs to the HTP reductase family.</text>
</comment>
<reference evidence="13" key="1">
    <citation type="journal article" date="2021" name="Front. Microbiol.">
        <title>Comprehensive Comparative Genomics and Phenotyping of Methylobacterium Species.</title>
        <authorList>
            <person name="Alessa O."/>
            <person name="Ogura Y."/>
            <person name="Fujitani Y."/>
            <person name="Takami H."/>
            <person name="Hayashi T."/>
            <person name="Sahin N."/>
            <person name="Tani A."/>
        </authorList>
    </citation>
    <scope>NUCLEOTIDE SEQUENCE</scope>
    <source>
        <strain evidence="13">KCTC 52305</strain>
    </source>
</reference>
<dbReference type="InterPro" id="IPR002125">
    <property type="entry name" value="CMP_dCMP_dom"/>
</dbReference>
<evidence type="ECO:0000256" key="5">
    <source>
        <dbReference type="ARBA" id="ARBA00007417"/>
    </source>
</evidence>
<sequence>MSRDGAARTRPAQNDPAELGPDGAAPAQEALDRRAMRLALALGRRHLGLTWPNPSVGAVLVGGPPEAPRILAQGVTQAGGRPHAERMALDAAGPAARGATLYVTLEPCSHHGRTGPCADATIAAGVARVVSAMDDPDPRVAGRGHGRLAAAGVAVTVGLLREEAARDQRGHVTRVTQGRPAVFLKLARTPDGFAAGGEGRLLISGPRANAEVHLQRAHCDAIMVGVRTVLADDPELTVRLPGLGGRSPLRVVLDPCLRTPVEARVVRTAGLVPTLILAGPEAPGAAERALALAGAEVLRVPVCPDGRSDLAAALRALGARGVTRLCSEGGPTLADALAREGLIDECLLITGEKPLGQAGLPAVGPHLATLLAGDAFAVVDDHPVGSDRFTCYARSA</sequence>
<comment type="pathway">
    <text evidence="3 10">Cofactor biosynthesis; riboflavin biosynthesis; 5-amino-6-(D-ribitylamino)uracil from GTP: step 3/4.</text>
</comment>
<evidence type="ECO:0000256" key="3">
    <source>
        <dbReference type="ARBA" id="ARBA00004910"/>
    </source>
</evidence>
<dbReference type="Gene3D" id="3.40.430.10">
    <property type="entry name" value="Dihydrofolate Reductase, subunit A"/>
    <property type="match status" value="1"/>
</dbReference>
<reference evidence="13" key="2">
    <citation type="submission" date="2021-08" db="EMBL/GenBank/DDBJ databases">
        <authorList>
            <person name="Tani A."/>
            <person name="Ola A."/>
            <person name="Ogura Y."/>
            <person name="Katsura K."/>
            <person name="Hayashi T."/>
        </authorList>
    </citation>
    <scope>NUCLEOTIDE SEQUENCE</scope>
    <source>
        <strain evidence="13">KCTC 52305</strain>
    </source>
</reference>
<comment type="caution">
    <text evidence="13">The sequence shown here is derived from an EMBL/GenBank/DDBJ whole genome shotgun (WGS) entry which is preliminary data.</text>
</comment>
<dbReference type="PIRSF" id="PIRSF006769">
    <property type="entry name" value="RibD"/>
    <property type="match status" value="1"/>
</dbReference>
<dbReference type="Pfam" id="PF01872">
    <property type="entry name" value="RibD_C"/>
    <property type="match status" value="1"/>
</dbReference>
<keyword evidence="9" id="KW-0511">Multifunctional enzyme</keyword>
<dbReference type="InterPro" id="IPR004794">
    <property type="entry name" value="Eubact_RibD"/>
</dbReference>
<dbReference type="Pfam" id="PF00383">
    <property type="entry name" value="dCMP_cyt_deam_1"/>
    <property type="match status" value="1"/>
</dbReference>
<dbReference type="InterPro" id="IPR016193">
    <property type="entry name" value="Cytidine_deaminase-like"/>
</dbReference>
<keyword evidence="14" id="KW-1185">Reference proteome</keyword>
<proteinExistence type="inferred from homology"/>
<evidence type="ECO:0000313" key="14">
    <source>
        <dbReference type="Proteomes" id="UP001055167"/>
    </source>
</evidence>
<evidence type="ECO:0000256" key="2">
    <source>
        <dbReference type="ARBA" id="ARBA00004882"/>
    </source>
</evidence>
<dbReference type="NCBIfam" id="TIGR00326">
    <property type="entry name" value="eubact_ribD"/>
    <property type="match status" value="1"/>
</dbReference>
<keyword evidence="7 10" id="KW-0521">NADP</keyword>
<evidence type="ECO:0000259" key="12">
    <source>
        <dbReference type="PROSITE" id="PS51747"/>
    </source>
</evidence>
<dbReference type="InterPro" id="IPR002734">
    <property type="entry name" value="RibDG_C"/>
</dbReference>
<keyword evidence="10" id="KW-0862">Zinc</keyword>
<comment type="catalytic activity">
    <reaction evidence="10">
        <text>2,5-diamino-6-hydroxy-4-(5-phosphoribosylamino)-pyrimidine + H2O + H(+) = 5-amino-6-(5-phospho-D-ribosylamino)uracil + NH4(+)</text>
        <dbReference type="Rhea" id="RHEA:21868"/>
        <dbReference type="ChEBI" id="CHEBI:15377"/>
        <dbReference type="ChEBI" id="CHEBI:15378"/>
        <dbReference type="ChEBI" id="CHEBI:28938"/>
        <dbReference type="ChEBI" id="CHEBI:58453"/>
        <dbReference type="ChEBI" id="CHEBI:58614"/>
        <dbReference type="EC" id="3.5.4.26"/>
    </reaction>
</comment>
<dbReference type="EMBL" id="BPQH01000001">
    <property type="protein sequence ID" value="GJD47388.1"/>
    <property type="molecule type" value="Genomic_DNA"/>
</dbReference>
<evidence type="ECO:0000256" key="8">
    <source>
        <dbReference type="ARBA" id="ARBA00023002"/>
    </source>
</evidence>
<evidence type="ECO:0000256" key="9">
    <source>
        <dbReference type="ARBA" id="ARBA00023268"/>
    </source>
</evidence>
<name>A0ABQ4QQ17_9HYPH</name>
<dbReference type="PANTHER" id="PTHR38011">
    <property type="entry name" value="DIHYDROFOLATE REDUCTASE FAMILY PROTEIN (AFU_ORTHOLOGUE AFUA_8G06820)"/>
    <property type="match status" value="1"/>
</dbReference>
<dbReference type="CDD" id="cd01284">
    <property type="entry name" value="Riboflavin_deaminase-reductase"/>
    <property type="match status" value="1"/>
</dbReference>
<evidence type="ECO:0000256" key="4">
    <source>
        <dbReference type="ARBA" id="ARBA00005259"/>
    </source>
</evidence>
<dbReference type="Gene3D" id="3.40.140.10">
    <property type="entry name" value="Cytidine Deaminase, domain 2"/>
    <property type="match status" value="1"/>
</dbReference>
<dbReference type="EC" id="1.1.1.193" evidence="10"/>
<keyword evidence="10" id="KW-0378">Hydrolase</keyword>
<dbReference type="SUPFAM" id="SSF53927">
    <property type="entry name" value="Cytidine deaminase-like"/>
    <property type="match status" value="1"/>
</dbReference>
<accession>A0ABQ4QQ17</accession>
<keyword evidence="6 10" id="KW-0686">Riboflavin biosynthesis</keyword>
<comment type="function">
    <text evidence="1 10">Converts 2,5-diamino-6-(ribosylamino)-4(3h)-pyrimidinone 5'-phosphate into 5-amino-6-(ribosylamino)-2,4(1h,3h)-pyrimidinedione 5'-phosphate.</text>
</comment>
<feature type="region of interest" description="Disordered" evidence="11">
    <location>
        <begin position="1"/>
        <end position="24"/>
    </location>
</feature>
<feature type="domain" description="CMP/dCMP-type deaminase" evidence="12">
    <location>
        <begin position="30"/>
        <end position="156"/>
    </location>
</feature>
<comment type="similarity">
    <text evidence="4 10">In the N-terminal section; belongs to the cytidine and deoxycytidylate deaminase family.</text>
</comment>
<evidence type="ECO:0000256" key="10">
    <source>
        <dbReference type="PIRNR" id="PIRNR006769"/>
    </source>
</evidence>
<dbReference type="EC" id="3.5.4.26" evidence="10"/>
<dbReference type="InterPro" id="IPR024072">
    <property type="entry name" value="DHFR-like_dom_sf"/>
</dbReference>
<gene>
    <name evidence="13" type="primary">ribD</name>
    <name evidence="13" type="ORF">OPKNFCMD_0094</name>
</gene>
<keyword evidence="10" id="KW-0479">Metal-binding</keyword>
<evidence type="ECO:0000256" key="11">
    <source>
        <dbReference type="SAM" id="MobiDB-lite"/>
    </source>
</evidence>
<evidence type="ECO:0000313" key="13">
    <source>
        <dbReference type="EMBL" id="GJD47388.1"/>
    </source>
</evidence>
<comment type="cofactor">
    <cofactor evidence="10">
        <name>Zn(2+)</name>
        <dbReference type="ChEBI" id="CHEBI:29105"/>
    </cofactor>
    <text evidence="10">Binds 1 zinc ion.</text>
</comment>
<keyword evidence="8 10" id="KW-0560">Oxidoreductase</keyword>
<dbReference type="PANTHER" id="PTHR38011:SF7">
    <property type="entry name" value="2,5-DIAMINO-6-RIBOSYLAMINO-4(3H)-PYRIMIDINONE 5'-PHOSPHATE REDUCTASE"/>
    <property type="match status" value="1"/>
</dbReference>
<evidence type="ECO:0000256" key="1">
    <source>
        <dbReference type="ARBA" id="ARBA00002151"/>
    </source>
</evidence>
<protein>
    <recommendedName>
        <fullName evidence="10">Riboflavin biosynthesis protein RibD</fullName>
    </recommendedName>
    <domain>
        <recommendedName>
            <fullName evidence="10">Diaminohydroxyphosphoribosylaminopyrimidine deaminase</fullName>
            <shortName evidence="10">DRAP deaminase</shortName>
            <ecNumber evidence="10">3.5.4.26</ecNumber>
        </recommendedName>
        <alternativeName>
            <fullName evidence="10">Riboflavin-specific deaminase</fullName>
        </alternativeName>
    </domain>
    <domain>
        <recommendedName>
            <fullName evidence="10">5-amino-6-(5-phosphoribosylamino)uracil reductase</fullName>
            <ecNumber evidence="10">1.1.1.193</ecNumber>
        </recommendedName>
        <alternativeName>
            <fullName evidence="10">HTP reductase</fullName>
        </alternativeName>
    </domain>
</protein>
<evidence type="ECO:0000256" key="7">
    <source>
        <dbReference type="ARBA" id="ARBA00022857"/>
    </source>
</evidence>
<comment type="catalytic activity">
    <reaction evidence="10">
        <text>5-amino-6-(5-phospho-D-ribitylamino)uracil + NADP(+) = 5-amino-6-(5-phospho-D-ribosylamino)uracil + NADPH + H(+)</text>
        <dbReference type="Rhea" id="RHEA:17845"/>
        <dbReference type="ChEBI" id="CHEBI:15378"/>
        <dbReference type="ChEBI" id="CHEBI:57783"/>
        <dbReference type="ChEBI" id="CHEBI:58349"/>
        <dbReference type="ChEBI" id="CHEBI:58421"/>
        <dbReference type="ChEBI" id="CHEBI:58453"/>
        <dbReference type="EC" id="1.1.1.193"/>
    </reaction>
</comment>